<dbReference type="EMBL" id="JAGIKT010000080">
    <property type="protein sequence ID" value="MBP0115314.1"/>
    <property type="molecule type" value="Genomic_DNA"/>
</dbReference>
<proteinExistence type="predicted"/>
<organism evidence="3 4">
    <name type="scientific">Bradyrhizobium vignae</name>
    <dbReference type="NCBI Taxonomy" id="1549949"/>
    <lineage>
        <taxon>Bacteria</taxon>
        <taxon>Pseudomonadati</taxon>
        <taxon>Pseudomonadota</taxon>
        <taxon>Alphaproteobacteria</taxon>
        <taxon>Hyphomicrobiales</taxon>
        <taxon>Nitrobacteraceae</taxon>
        <taxon>Bradyrhizobium</taxon>
    </lineage>
</organism>
<evidence type="ECO:0000313" key="4">
    <source>
        <dbReference type="Proteomes" id="UP000246085"/>
    </source>
</evidence>
<reference evidence="2 5" key="2">
    <citation type="submission" date="2021-03" db="EMBL/GenBank/DDBJ databases">
        <title>Genome Sequence of Bradyrhizobium vignae strain ISRA400.</title>
        <authorList>
            <person name="Tisa L.S."/>
            <person name="Svistoonoff S."/>
            <person name="Hocher V."/>
            <person name="Fall S."/>
            <person name="Zaiya A."/>
            <person name="Naing D."/>
            <person name="Niang N."/>
            <person name="Diouf A."/>
            <person name="Dasylva M.C."/>
            <person name="Toure O."/>
            <person name="Gueye M."/>
            <person name="Gully D."/>
            <person name="Tisseyre P."/>
            <person name="Simpson S."/>
            <person name="Morris K."/>
            <person name="Thomas W.K."/>
        </authorList>
    </citation>
    <scope>NUCLEOTIDE SEQUENCE [LARGE SCALE GENOMIC DNA]</scope>
    <source>
        <strain evidence="2 5">ISRA400</strain>
    </source>
</reference>
<dbReference type="Proteomes" id="UP000246085">
    <property type="component" value="Chromosome BRAD3257"/>
</dbReference>
<dbReference type="InterPro" id="IPR054382">
    <property type="entry name" value="wHTH_alphaproteobact"/>
</dbReference>
<dbReference type="Proteomes" id="UP000669317">
    <property type="component" value="Unassembled WGS sequence"/>
</dbReference>
<evidence type="ECO:0000259" key="1">
    <source>
        <dbReference type="Pfam" id="PF22324"/>
    </source>
</evidence>
<name>A0A2U3Q732_9BRAD</name>
<accession>A0A2U3Q732</accession>
<feature type="domain" description="Winged helix" evidence="1">
    <location>
        <begin position="17"/>
        <end position="89"/>
    </location>
</feature>
<evidence type="ECO:0000313" key="3">
    <source>
        <dbReference type="EMBL" id="SPP97200.1"/>
    </source>
</evidence>
<evidence type="ECO:0000313" key="5">
    <source>
        <dbReference type="Proteomes" id="UP000669317"/>
    </source>
</evidence>
<dbReference type="Pfam" id="PF22324">
    <property type="entry name" value="HTH_91"/>
    <property type="match status" value="1"/>
</dbReference>
<keyword evidence="5" id="KW-1185">Reference proteome</keyword>
<gene>
    <name evidence="3" type="ORF">BRAD3257_6302</name>
    <name evidence="2" type="ORF">JWS04_30470</name>
</gene>
<protein>
    <recommendedName>
        <fullName evidence="1">Winged helix domain-containing protein</fullName>
    </recommendedName>
</protein>
<reference evidence="3 4" key="1">
    <citation type="submission" date="2018-03" db="EMBL/GenBank/DDBJ databases">
        <authorList>
            <person name="Gully D."/>
        </authorList>
    </citation>
    <scope>NUCLEOTIDE SEQUENCE [LARGE SCALE GENOMIC DNA]</scope>
    <source>
        <strain evidence="3">ORS3257</strain>
    </source>
</reference>
<dbReference type="EMBL" id="LS398110">
    <property type="protein sequence ID" value="SPP97200.1"/>
    <property type="molecule type" value="Genomic_DNA"/>
</dbReference>
<dbReference type="AlphaFoldDB" id="A0A2U3Q732"/>
<sequence>MSEVLSIKAVINGVDIVTIRGRAAWALLKLIESGEGGCSYVDCPAPHWGGYIHKLRKLGIRIDTTREAHGRPFAGRHARYFLRGRILLVDMIGTNGEPVDAPYASRASVPQF</sequence>
<dbReference type="KEGG" id="bvz:BRAD3257_6302"/>
<evidence type="ECO:0000313" key="2">
    <source>
        <dbReference type="EMBL" id="MBP0115314.1"/>
    </source>
</evidence>
<dbReference type="RefSeq" id="WP_181956125.1">
    <property type="nucleotide sequence ID" value="NZ_JAGIKT010000080.1"/>
</dbReference>